<name>A0AA39QZJ8_9LECA</name>
<accession>A0AA39QZJ8</accession>
<comment type="caution">
    <text evidence="1">The sequence shown here is derived from an EMBL/GenBank/DDBJ whole genome shotgun (WGS) entry which is preliminary data.</text>
</comment>
<dbReference type="AlphaFoldDB" id="A0AA39QZJ8"/>
<gene>
    <name evidence="1" type="ORF">JMJ35_005216</name>
</gene>
<protein>
    <submittedName>
        <fullName evidence="1">Uncharacterized protein</fullName>
    </submittedName>
</protein>
<proteinExistence type="predicted"/>
<reference evidence="1" key="1">
    <citation type="submission" date="2023-03" db="EMBL/GenBank/DDBJ databases">
        <title>Complete genome of Cladonia borealis.</title>
        <authorList>
            <person name="Park H."/>
        </authorList>
    </citation>
    <scope>NUCLEOTIDE SEQUENCE</scope>
    <source>
        <strain evidence="1">ANT050790</strain>
    </source>
</reference>
<dbReference type="EMBL" id="JAFEKC020000011">
    <property type="protein sequence ID" value="KAK0512088.1"/>
    <property type="molecule type" value="Genomic_DNA"/>
</dbReference>
<evidence type="ECO:0000313" key="1">
    <source>
        <dbReference type="EMBL" id="KAK0512088.1"/>
    </source>
</evidence>
<sequence>MSDHIPDPAALHYASIQDAQCQSTLGPDAGVIETSDAQYVCSNDTSLGGTCTSGEKVVRARGLCSKCIALGVRSAAAGGMLSNSDITRAVTLENSLAQQMPLQFNNGTLELSDYQYVCRNDNGRHGRGCYSGEKVSRANQACSKCQLTRKQAERRYEAYSPVSILETAMESDEDVFLPDHE</sequence>
<evidence type="ECO:0000313" key="2">
    <source>
        <dbReference type="Proteomes" id="UP001166286"/>
    </source>
</evidence>
<keyword evidence="2" id="KW-1185">Reference proteome</keyword>
<organism evidence="1 2">
    <name type="scientific">Cladonia borealis</name>
    <dbReference type="NCBI Taxonomy" id="184061"/>
    <lineage>
        <taxon>Eukaryota</taxon>
        <taxon>Fungi</taxon>
        <taxon>Dikarya</taxon>
        <taxon>Ascomycota</taxon>
        <taxon>Pezizomycotina</taxon>
        <taxon>Lecanoromycetes</taxon>
        <taxon>OSLEUM clade</taxon>
        <taxon>Lecanoromycetidae</taxon>
        <taxon>Lecanorales</taxon>
        <taxon>Lecanorineae</taxon>
        <taxon>Cladoniaceae</taxon>
        <taxon>Cladonia</taxon>
    </lineage>
</organism>
<dbReference type="Proteomes" id="UP001166286">
    <property type="component" value="Unassembled WGS sequence"/>
</dbReference>